<dbReference type="InterPro" id="IPR050300">
    <property type="entry name" value="GDXG_lipolytic_enzyme"/>
</dbReference>
<dbReference type="SUPFAM" id="SSF53474">
    <property type="entry name" value="alpha/beta-Hydrolases"/>
    <property type="match status" value="1"/>
</dbReference>
<dbReference type="InterPro" id="IPR029058">
    <property type="entry name" value="AB_hydrolase_fold"/>
</dbReference>
<dbReference type="PANTHER" id="PTHR48081">
    <property type="entry name" value="AB HYDROLASE SUPERFAMILY PROTEIN C4A8.06C"/>
    <property type="match status" value="1"/>
</dbReference>
<protein>
    <recommendedName>
        <fullName evidence="3">BD-FAE-like domain-containing protein</fullName>
    </recommendedName>
</protein>
<sequence length="281" mass="29099">MPARTAAPALALLLALSSCAGSGPAARSWSPETPASDPSLTIRYAAGLTEDVYLPRGRGRVPLVVMVPGGSWTTSDPAGLAPLAADLAARGVAAAPIRIRAAEDGVVYPVPVEDVLCAVAVAVQRLQARGYRPDPVAVLGHSSGAHLAALAVLTYDDFSFPCRAPAVEPDALVGLSGPYDISRMPDVAAALFDVGPDGAPDAWQNANPVVRADRRPDVPVLLMHGEDDPTVPVDFTIQFANALEHAGHPVTVDVVPDVDHLGMFRADVAGEPVADWLLGLP</sequence>
<dbReference type="PANTHER" id="PTHR48081:SF33">
    <property type="entry name" value="KYNURENINE FORMAMIDASE"/>
    <property type="match status" value="1"/>
</dbReference>
<keyword evidence="2" id="KW-0732">Signal</keyword>
<dbReference type="RefSeq" id="WP_343905577.1">
    <property type="nucleotide sequence ID" value="NZ_BAAAJE010000002.1"/>
</dbReference>
<dbReference type="Proteomes" id="UP001499979">
    <property type="component" value="Unassembled WGS sequence"/>
</dbReference>
<proteinExistence type="predicted"/>
<evidence type="ECO:0000259" key="3">
    <source>
        <dbReference type="Pfam" id="PF20434"/>
    </source>
</evidence>
<reference evidence="4 5" key="1">
    <citation type="journal article" date="2019" name="Int. J. Syst. Evol. Microbiol.">
        <title>The Global Catalogue of Microorganisms (GCM) 10K type strain sequencing project: providing services to taxonomists for standard genome sequencing and annotation.</title>
        <authorList>
            <consortium name="The Broad Institute Genomics Platform"/>
            <consortium name="The Broad Institute Genome Sequencing Center for Infectious Disease"/>
            <person name="Wu L."/>
            <person name="Ma J."/>
        </authorList>
    </citation>
    <scope>NUCLEOTIDE SEQUENCE [LARGE SCALE GENOMIC DNA]</scope>
    <source>
        <strain evidence="4 5">JCM 11813</strain>
    </source>
</reference>
<evidence type="ECO:0000313" key="5">
    <source>
        <dbReference type="Proteomes" id="UP001499979"/>
    </source>
</evidence>
<organism evidence="4 5">
    <name type="scientific">Nocardioides aquiterrae</name>
    <dbReference type="NCBI Taxonomy" id="203799"/>
    <lineage>
        <taxon>Bacteria</taxon>
        <taxon>Bacillati</taxon>
        <taxon>Actinomycetota</taxon>
        <taxon>Actinomycetes</taxon>
        <taxon>Propionibacteriales</taxon>
        <taxon>Nocardioidaceae</taxon>
        <taxon>Nocardioides</taxon>
    </lineage>
</organism>
<name>A0ABN1U8R6_9ACTN</name>
<dbReference type="PROSITE" id="PS51257">
    <property type="entry name" value="PROKAR_LIPOPROTEIN"/>
    <property type="match status" value="1"/>
</dbReference>
<dbReference type="EMBL" id="BAAAJE010000002">
    <property type="protein sequence ID" value="GAA1129265.1"/>
    <property type="molecule type" value="Genomic_DNA"/>
</dbReference>
<accession>A0ABN1U8R6</accession>
<feature type="domain" description="BD-FAE-like" evidence="3">
    <location>
        <begin position="51"/>
        <end position="243"/>
    </location>
</feature>
<gene>
    <name evidence="4" type="ORF">GCM10009606_06310</name>
</gene>
<dbReference type="Gene3D" id="3.40.50.1820">
    <property type="entry name" value="alpha/beta hydrolase"/>
    <property type="match status" value="1"/>
</dbReference>
<keyword evidence="5" id="KW-1185">Reference proteome</keyword>
<comment type="caution">
    <text evidence="4">The sequence shown here is derived from an EMBL/GenBank/DDBJ whole genome shotgun (WGS) entry which is preliminary data.</text>
</comment>
<evidence type="ECO:0000313" key="4">
    <source>
        <dbReference type="EMBL" id="GAA1129265.1"/>
    </source>
</evidence>
<dbReference type="Pfam" id="PF20434">
    <property type="entry name" value="BD-FAE"/>
    <property type="match status" value="1"/>
</dbReference>
<evidence type="ECO:0000256" key="2">
    <source>
        <dbReference type="SAM" id="SignalP"/>
    </source>
</evidence>
<keyword evidence="1" id="KW-0378">Hydrolase</keyword>
<feature type="signal peptide" evidence="2">
    <location>
        <begin position="1"/>
        <end position="20"/>
    </location>
</feature>
<feature type="chain" id="PRO_5045392166" description="BD-FAE-like domain-containing protein" evidence="2">
    <location>
        <begin position="21"/>
        <end position="281"/>
    </location>
</feature>
<dbReference type="InterPro" id="IPR049492">
    <property type="entry name" value="BD-FAE-like_dom"/>
</dbReference>
<evidence type="ECO:0000256" key="1">
    <source>
        <dbReference type="ARBA" id="ARBA00022801"/>
    </source>
</evidence>